<proteinExistence type="predicted"/>
<dbReference type="InterPro" id="IPR046675">
    <property type="entry name" value="DUF6545"/>
</dbReference>
<feature type="domain" description="DUF6545" evidence="2">
    <location>
        <begin position="241"/>
        <end position="369"/>
    </location>
</feature>
<dbReference type="Pfam" id="PF20182">
    <property type="entry name" value="DUF6545"/>
    <property type="match status" value="1"/>
</dbReference>
<dbReference type="Proteomes" id="UP000035016">
    <property type="component" value="Chromosome Chromosome"/>
</dbReference>
<protein>
    <recommendedName>
        <fullName evidence="2">DUF6545 domain-containing protein</fullName>
    </recommendedName>
</protein>
<evidence type="ECO:0000256" key="1">
    <source>
        <dbReference type="SAM" id="Phobius"/>
    </source>
</evidence>
<sequence length="394" mass="42558">MSHQLLIAALLWAVALWRAPALRHSHKQRSLEICFLSLAAAMTFEIPQVGARADALTGVVSIDYLVKHMLGVVSAAALLDFITAVVRPGGWHQRSRRVTAATCLVLMCAAFALAPAQAREPDDILAAGHRPSMWALLHIGLFTLYIGVAMVFTAALFATAARKTTDRWVRTGHTLIVLGGLLGVLYALQRLALLGRTAAGDMTVTDVQQAAVVSTDLKVAAIVAIVLGSSLAPVSVAATAWREHRALRYLEPLWSGLTQAVPSVRLAFAVPPRRTRLRLHRRLVEISDATLALREYLPAEVQQRALDMAERAGYPPEARPAVAEAAWLKTATLATGRGPCAGEHPQPGGAGLSKQEELRWVRRVSAVYDRCPAVTAFATAEATAMLEEHRKQKP</sequence>
<reference evidence="3 4" key="1">
    <citation type="submission" date="2015-02" db="EMBL/GenBank/DDBJ databases">
        <authorList>
            <person name="Gomez-Escribano P.J."/>
        </authorList>
    </citation>
    <scope>NUCLEOTIDE SEQUENCE [LARGE SCALE GENOMIC DNA]</scope>
    <source>
        <strain evidence="4">C34 (DSM 42122 / NRRL B-24963)</strain>
    </source>
</reference>
<feature type="transmembrane region" description="Helical" evidence="1">
    <location>
        <begin position="98"/>
        <end position="116"/>
    </location>
</feature>
<organism evidence="3 4">
    <name type="scientific">Streptomyces leeuwenhoekii</name>
    <dbReference type="NCBI Taxonomy" id="1437453"/>
    <lineage>
        <taxon>Bacteria</taxon>
        <taxon>Bacillati</taxon>
        <taxon>Actinomycetota</taxon>
        <taxon>Actinomycetes</taxon>
        <taxon>Kitasatosporales</taxon>
        <taxon>Streptomycetaceae</taxon>
        <taxon>Streptomyces</taxon>
    </lineage>
</organism>
<keyword evidence="1" id="KW-0812">Transmembrane</keyword>
<evidence type="ECO:0000313" key="3">
    <source>
        <dbReference type="EMBL" id="CQR61792.1"/>
    </source>
</evidence>
<dbReference type="EMBL" id="LN831790">
    <property type="protein sequence ID" value="CQR61792.1"/>
    <property type="molecule type" value="Genomic_DNA"/>
</dbReference>
<evidence type="ECO:0000259" key="2">
    <source>
        <dbReference type="Pfam" id="PF20182"/>
    </source>
</evidence>
<dbReference type="InterPro" id="IPR050039">
    <property type="entry name" value="MAB_1171c-like"/>
</dbReference>
<feature type="transmembrane region" description="Helical" evidence="1">
    <location>
        <begin position="136"/>
        <end position="161"/>
    </location>
</feature>
<name>A0A0F7VWE9_STRLW</name>
<feature type="transmembrane region" description="Helical" evidence="1">
    <location>
        <begin position="168"/>
        <end position="188"/>
    </location>
</feature>
<dbReference type="RefSeq" id="WP_029387834.1">
    <property type="nucleotide sequence ID" value="NZ_AZSD01000597.1"/>
</dbReference>
<feature type="transmembrane region" description="Helical" evidence="1">
    <location>
        <begin position="68"/>
        <end position="86"/>
    </location>
</feature>
<accession>A0A0F7VWE9</accession>
<keyword evidence="1" id="KW-1133">Transmembrane helix</keyword>
<dbReference type="NCBIfam" id="NF042915">
    <property type="entry name" value="MAB_1171c_fam"/>
    <property type="match status" value="1"/>
</dbReference>
<dbReference type="KEGG" id="sle:sle_23310"/>
<evidence type="ECO:0000313" key="4">
    <source>
        <dbReference type="Proteomes" id="UP000035016"/>
    </source>
</evidence>
<gene>
    <name evidence="3" type="primary">sle_23310</name>
</gene>
<keyword evidence="1" id="KW-0472">Membrane</keyword>
<feature type="transmembrane region" description="Helical" evidence="1">
    <location>
        <begin position="219"/>
        <end position="241"/>
    </location>
</feature>
<dbReference type="AlphaFoldDB" id="A0A0F7VWE9"/>